<dbReference type="InterPro" id="IPR059115">
    <property type="entry name" value="Rib"/>
</dbReference>
<organism evidence="3 4">
    <name type="scientific">Lactobacillus crispatus</name>
    <dbReference type="NCBI Taxonomy" id="47770"/>
    <lineage>
        <taxon>Bacteria</taxon>
        <taxon>Bacillati</taxon>
        <taxon>Bacillota</taxon>
        <taxon>Bacilli</taxon>
        <taxon>Lactobacillales</taxon>
        <taxon>Lactobacillaceae</taxon>
        <taxon>Lactobacillus</taxon>
    </lineage>
</organism>
<proteinExistence type="predicted"/>
<name>A0A5M9Z0X5_9LACO</name>
<evidence type="ECO:0000313" key="3">
    <source>
        <dbReference type="EMBL" id="KAA8812175.1"/>
    </source>
</evidence>
<comment type="caution">
    <text evidence="3">The sequence shown here is derived from an EMBL/GenBank/DDBJ whole genome shotgun (WGS) entry which is preliminary data.</text>
</comment>
<protein>
    <recommendedName>
        <fullName evidence="2">Rib domain-containing protein</fullName>
    </recommendedName>
</protein>
<dbReference type="Proteomes" id="UP000324504">
    <property type="component" value="Unassembled WGS sequence"/>
</dbReference>
<keyword evidence="1" id="KW-0472">Membrane</keyword>
<keyword evidence="1" id="KW-0812">Transmembrane</keyword>
<reference evidence="3 4" key="1">
    <citation type="submission" date="2019-09" db="EMBL/GenBank/DDBJ databases">
        <title>Comparative analysis of L. crispatus genomes revealed niche specific adaptation to different host and body sites.</title>
        <authorList>
            <person name="Pan M."/>
            <person name="Hidalgo-Cantabrana C."/>
            <person name="Barrangou R."/>
        </authorList>
    </citation>
    <scope>NUCLEOTIDE SEQUENCE [LARGE SCALE GENOMIC DNA]</scope>
    <source>
        <strain evidence="3 4">NCK2488</strain>
    </source>
</reference>
<dbReference type="EMBL" id="VUAV01000044">
    <property type="protein sequence ID" value="KAA8812175.1"/>
    <property type="molecule type" value="Genomic_DNA"/>
</dbReference>
<accession>A0A5M9Z0X5</accession>
<evidence type="ECO:0000313" key="4">
    <source>
        <dbReference type="Proteomes" id="UP000324504"/>
    </source>
</evidence>
<evidence type="ECO:0000259" key="2">
    <source>
        <dbReference type="Pfam" id="PF08428"/>
    </source>
</evidence>
<dbReference type="AlphaFoldDB" id="A0A5M9Z0X5"/>
<dbReference type="RefSeq" id="WP_057726897.1">
    <property type="nucleotide sequence ID" value="NZ_CP072197.1"/>
</dbReference>
<feature type="transmembrane region" description="Helical" evidence="1">
    <location>
        <begin position="396"/>
        <end position="417"/>
    </location>
</feature>
<dbReference type="Pfam" id="PF08428">
    <property type="entry name" value="Rib"/>
    <property type="match status" value="1"/>
</dbReference>
<gene>
    <name evidence="3" type="ORF">F1C09_07435</name>
</gene>
<keyword evidence="1" id="KW-1133">Transmembrane helix</keyword>
<feature type="domain" description="Rib" evidence="2">
    <location>
        <begin position="82"/>
        <end position="155"/>
    </location>
</feature>
<sequence length="568" mass="64403">MSSGLKNEPGFGAKVKVVTINGVAAHLYNERGEMQFQTEPNGTILSIFEAKEINGQVYYRVGDQKAWLAKADTNYATQLKRDADQYNVSIKNGLVIEQNSPVPGFKGMRKVFKDADSFPKGTTFKWIDAPNTNENKYTNGKIKITFPDGSFKERKVHYLIAHNQAVANKQNFQAKNQSLSRTFNRSGANIKNLPPKDFDFDFLKQNEIMSRFDKNVDETLNLYEQGLYDQMSNTIRKGIEVYVDELMQLNKINPGTSWQMANLSNKLAYVAYLHLLPKRMLDLCFSVKNYGNIGSHYTAAGVNQVSALADLRQYHDLLIYLVNAYGYEAWPYADVQITDEQNKHPLWYKKPNINPAGIATYQEYLAYKNDSKGNSNQTQSNQLKNEKLKMGQSMKILISCFVAVGIVIIIGIGYEIYQLANNNSTKTEVVQDKAPTMKEKAANLSVKQLLALSLIYAKRNDDSKFDNNWQGVYDVLSNNNYNVGRYDSYTFGDATVSAQGQNYIYVFEKGIGLGYQDKGNQKLVSFFDADESEPVRVYDYQMLEVVNNLSAVKKLAKKLVFTNESEDY</sequence>
<evidence type="ECO:0000256" key="1">
    <source>
        <dbReference type="SAM" id="Phobius"/>
    </source>
</evidence>